<proteinExistence type="predicted"/>
<comment type="caution">
    <text evidence="1">The sequence shown here is derived from an EMBL/GenBank/DDBJ whole genome shotgun (WGS) entry which is preliminary data.</text>
</comment>
<evidence type="ECO:0000313" key="1">
    <source>
        <dbReference type="EMBL" id="KAJ8640606.1"/>
    </source>
</evidence>
<sequence>MEIKWRVPVLTLFAQCCTTFKLPLSPSPSSTPLRDAERNEEQGVPFPAQLQARPAGWVAVPNLDCGLLICGFPKLVRNWSGLLRFYFLFRSNWLCAAVCTCVVSRVCSCSLNSC</sequence>
<gene>
    <name evidence="1" type="ORF">MRB53_017300</name>
</gene>
<accession>A0ACC2M4N7</accession>
<evidence type="ECO:0000313" key="2">
    <source>
        <dbReference type="Proteomes" id="UP001234297"/>
    </source>
</evidence>
<reference evidence="1 2" key="1">
    <citation type="journal article" date="2022" name="Hortic Res">
        <title>A haplotype resolved chromosomal level avocado genome allows analysis of novel avocado genes.</title>
        <authorList>
            <person name="Nath O."/>
            <person name="Fletcher S.J."/>
            <person name="Hayward A."/>
            <person name="Shaw L.M."/>
            <person name="Masouleh A.K."/>
            <person name="Furtado A."/>
            <person name="Henry R.J."/>
            <person name="Mitter N."/>
        </authorList>
    </citation>
    <scope>NUCLEOTIDE SEQUENCE [LARGE SCALE GENOMIC DNA]</scope>
    <source>
        <strain evidence="2">cv. Hass</strain>
    </source>
</reference>
<organism evidence="1 2">
    <name type="scientific">Persea americana</name>
    <name type="common">Avocado</name>
    <dbReference type="NCBI Taxonomy" id="3435"/>
    <lineage>
        <taxon>Eukaryota</taxon>
        <taxon>Viridiplantae</taxon>
        <taxon>Streptophyta</taxon>
        <taxon>Embryophyta</taxon>
        <taxon>Tracheophyta</taxon>
        <taxon>Spermatophyta</taxon>
        <taxon>Magnoliopsida</taxon>
        <taxon>Magnoliidae</taxon>
        <taxon>Laurales</taxon>
        <taxon>Lauraceae</taxon>
        <taxon>Persea</taxon>
    </lineage>
</organism>
<protein>
    <submittedName>
        <fullName evidence="1">Uncharacterized protein</fullName>
    </submittedName>
</protein>
<name>A0ACC2M4N7_PERAE</name>
<keyword evidence="2" id="KW-1185">Reference proteome</keyword>
<dbReference type="EMBL" id="CM056813">
    <property type="protein sequence ID" value="KAJ8640606.1"/>
    <property type="molecule type" value="Genomic_DNA"/>
</dbReference>
<dbReference type="Proteomes" id="UP001234297">
    <property type="component" value="Chromosome 5"/>
</dbReference>